<dbReference type="AlphaFoldDB" id="A0A917G7J2"/>
<evidence type="ECO:0000313" key="2">
    <source>
        <dbReference type="Proteomes" id="UP000616608"/>
    </source>
</evidence>
<keyword evidence="2" id="KW-1185">Reference proteome</keyword>
<reference evidence="1" key="2">
    <citation type="submission" date="2020-09" db="EMBL/GenBank/DDBJ databases">
        <authorList>
            <person name="Sun Q."/>
            <person name="Zhou Y."/>
        </authorList>
    </citation>
    <scope>NUCLEOTIDE SEQUENCE</scope>
    <source>
        <strain evidence="1">CGMCC 1.15760</strain>
    </source>
</reference>
<reference evidence="1" key="1">
    <citation type="journal article" date="2014" name="Int. J. Syst. Evol. Microbiol.">
        <title>Complete genome sequence of Corynebacterium casei LMG S-19264T (=DSM 44701T), isolated from a smear-ripened cheese.</title>
        <authorList>
            <consortium name="US DOE Joint Genome Institute (JGI-PGF)"/>
            <person name="Walter F."/>
            <person name="Albersmeier A."/>
            <person name="Kalinowski J."/>
            <person name="Ruckert C."/>
        </authorList>
    </citation>
    <scope>NUCLEOTIDE SEQUENCE</scope>
    <source>
        <strain evidence="1">CGMCC 1.15760</strain>
    </source>
</reference>
<dbReference type="Proteomes" id="UP000616608">
    <property type="component" value="Unassembled WGS sequence"/>
</dbReference>
<name>A0A917G7J2_9BACI</name>
<comment type="caution">
    <text evidence="1">The sequence shown here is derived from an EMBL/GenBank/DDBJ whole genome shotgun (WGS) entry which is preliminary data.</text>
</comment>
<sequence>MHKVSFHTQVLSPLMSYGSELKPELRATEIKALMRQTFRISHVLLDSKSLFIEESKWFGDVKTASSPISLQIKDKKEVCIRQNLLLHDRKSEEASNREMRCFSEATEFTLLLRGKNLLTADKFKEYQDLLRFSIYLGGIGRRSRRSRGAINFKDHMCANKEDLITFLMAMLDKFSPSCFIRKANMIISSSNPTNRPTIEKIEIGETLNEESIQQFLKAVDQASHDSRRKENGQLFATGAIKDRKITGSEKFASSLMVSLVKTKDQCIYPIYVFVKPVTGMKIYDNREEFLTYVEGGKS</sequence>
<gene>
    <name evidence="1" type="ORF">GCM10007425_21640</name>
</gene>
<proteinExistence type="predicted"/>
<protein>
    <submittedName>
        <fullName evidence="1">Uncharacterized protein</fullName>
    </submittedName>
</protein>
<dbReference type="RefSeq" id="WP_188615072.1">
    <property type="nucleotide sequence ID" value="NZ_BMJT01000007.1"/>
</dbReference>
<evidence type="ECO:0000313" key="1">
    <source>
        <dbReference type="EMBL" id="GGG26714.1"/>
    </source>
</evidence>
<accession>A0A917G7J2</accession>
<dbReference type="EMBL" id="BMJT01000007">
    <property type="protein sequence ID" value="GGG26714.1"/>
    <property type="molecule type" value="Genomic_DNA"/>
</dbReference>
<organism evidence="1 2">
    <name type="scientific">Lysinibacillus alkalisoli</name>
    <dbReference type="NCBI Taxonomy" id="1911548"/>
    <lineage>
        <taxon>Bacteria</taxon>
        <taxon>Bacillati</taxon>
        <taxon>Bacillota</taxon>
        <taxon>Bacilli</taxon>
        <taxon>Bacillales</taxon>
        <taxon>Bacillaceae</taxon>
        <taxon>Lysinibacillus</taxon>
    </lineage>
</organism>